<dbReference type="KEGG" id="fms:M1R53_01555"/>
<accession>A0A9E7DK91</accession>
<organism evidence="4 5">
    <name type="scientific">Fenollaria massiliensis</name>
    <dbReference type="NCBI Taxonomy" id="938288"/>
    <lineage>
        <taxon>Bacteria</taxon>
        <taxon>Bacillati</taxon>
        <taxon>Bacillota</taxon>
        <taxon>Clostridia</taxon>
        <taxon>Eubacteriales</taxon>
        <taxon>Fenollaria</taxon>
    </lineage>
</organism>
<keyword evidence="5" id="KW-1185">Reference proteome</keyword>
<proteinExistence type="inferred from homology"/>
<dbReference type="InterPro" id="IPR004474">
    <property type="entry name" value="LytR_CpsA_psr"/>
</dbReference>
<protein>
    <submittedName>
        <fullName evidence="4">LCP family protein</fullName>
    </submittedName>
</protein>
<dbReference type="NCBIfam" id="TIGR00350">
    <property type="entry name" value="lytR_cpsA_psr"/>
    <property type="match status" value="1"/>
</dbReference>
<comment type="similarity">
    <text evidence="1">Belongs to the LytR/CpsA/Psr (LCP) family.</text>
</comment>
<evidence type="ECO:0000259" key="3">
    <source>
        <dbReference type="Pfam" id="PF03816"/>
    </source>
</evidence>
<dbReference type="EMBL" id="CP096649">
    <property type="protein sequence ID" value="UQK59386.1"/>
    <property type="molecule type" value="Genomic_DNA"/>
</dbReference>
<dbReference type="Gene3D" id="3.40.630.190">
    <property type="entry name" value="LCP protein"/>
    <property type="match status" value="1"/>
</dbReference>
<dbReference type="RefSeq" id="WP_106018129.1">
    <property type="nucleotide sequence ID" value="NZ_CP096649.1"/>
</dbReference>
<dbReference type="PANTHER" id="PTHR33392:SF6">
    <property type="entry name" value="POLYISOPRENYL-TEICHOIC ACID--PEPTIDOGLYCAN TEICHOIC ACID TRANSFERASE TAGU"/>
    <property type="match status" value="1"/>
</dbReference>
<feature type="domain" description="Cell envelope-related transcriptional attenuator" evidence="3">
    <location>
        <begin position="96"/>
        <end position="251"/>
    </location>
</feature>
<evidence type="ECO:0000256" key="2">
    <source>
        <dbReference type="SAM" id="Phobius"/>
    </source>
</evidence>
<evidence type="ECO:0000313" key="5">
    <source>
        <dbReference type="Proteomes" id="UP000831151"/>
    </source>
</evidence>
<evidence type="ECO:0000313" key="4">
    <source>
        <dbReference type="EMBL" id="UQK59386.1"/>
    </source>
</evidence>
<gene>
    <name evidence="4" type="ORF">M1R53_01555</name>
</gene>
<keyword evidence="2" id="KW-0812">Transmembrane</keyword>
<dbReference type="Pfam" id="PF03816">
    <property type="entry name" value="LytR_cpsA_psr"/>
    <property type="match status" value="1"/>
</dbReference>
<dbReference type="Proteomes" id="UP000831151">
    <property type="component" value="Chromosome"/>
</dbReference>
<keyword evidence="2" id="KW-1133">Transmembrane helix</keyword>
<sequence>MQKFIKYFKIILISLLVLILFFGLYYYNKLSKKDNKLVIVDETKINQKTQEKLEGELVFAFFGIDGENGLGYIKKKLAKLEGKTGEDRYFTTGNPSDTMMLVKIDKKTGKVNVVSVPRDTRVKIVGHEGMRKINASFAKDGPYAAIDTLREFSNVDVTNYIAVDYKGVKAIVDIIGGIEIDVPFDMDYDDPTDSPPLHIHLKKGKQKLDGKGAMEFLRFRKSNHGQGDKFLGDVGRVTHQQYFIKELMKQTLSANNVTKLPRMIQAGLEHVLTNISIDEMLELAKVFTSYSQDKLTIETIPGTDKYEGGASYFIADEEETAKLFTKIFK</sequence>
<dbReference type="InterPro" id="IPR050922">
    <property type="entry name" value="LytR/CpsA/Psr_CW_biosynth"/>
</dbReference>
<keyword evidence="2" id="KW-0472">Membrane</keyword>
<name>A0A9E7DK91_9FIRM</name>
<dbReference type="AlphaFoldDB" id="A0A9E7DK91"/>
<dbReference type="PANTHER" id="PTHR33392">
    <property type="entry name" value="POLYISOPRENYL-TEICHOIC ACID--PEPTIDOGLYCAN TEICHOIC ACID TRANSFERASE TAGU"/>
    <property type="match status" value="1"/>
</dbReference>
<feature type="transmembrane region" description="Helical" evidence="2">
    <location>
        <begin position="7"/>
        <end position="27"/>
    </location>
</feature>
<reference evidence="4" key="1">
    <citation type="submission" date="2022-04" db="EMBL/GenBank/DDBJ databases">
        <title>Complete genome sequences of Ezakiella coagulans and Fenollaria massiliensis.</title>
        <authorList>
            <person name="France M.T."/>
            <person name="Clifford J."/>
            <person name="Narina S."/>
            <person name="Rutt L."/>
            <person name="Ravel J."/>
        </authorList>
    </citation>
    <scope>NUCLEOTIDE SEQUENCE</scope>
    <source>
        <strain evidence="4">C0061C2</strain>
    </source>
</reference>
<evidence type="ECO:0000256" key="1">
    <source>
        <dbReference type="ARBA" id="ARBA00006068"/>
    </source>
</evidence>